<comment type="caution">
    <text evidence="2">The sequence shown here is derived from an EMBL/GenBank/DDBJ whole genome shotgun (WGS) entry which is preliminary data.</text>
</comment>
<organism evidence="2">
    <name type="scientific">Shewanella xiamenensis</name>
    <dbReference type="NCBI Taxonomy" id="332186"/>
    <lineage>
        <taxon>Bacteria</taxon>
        <taxon>Pseudomonadati</taxon>
        <taxon>Pseudomonadota</taxon>
        <taxon>Gammaproteobacteria</taxon>
        <taxon>Alteromonadales</taxon>
        <taxon>Shewanellaceae</taxon>
        <taxon>Shewanella</taxon>
    </lineage>
</organism>
<protein>
    <recommendedName>
        <fullName evidence="3">Outer membrane protein beta-barrel domain-containing protein</fullName>
    </recommendedName>
</protein>
<dbReference type="AlphaFoldDB" id="A0AAW6QW66"/>
<evidence type="ECO:0000256" key="1">
    <source>
        <dbReference type="SAM" id="Phobius"/>
    </source>
</evidence>
<reference evidence="2" key="1">
    <citation type="journal article" date="2019" name="Int J Environ Res Public Health">
        <title>Characterization of Chromosome-Mediated BlaOXA-894 in Shewanella xiamenensis Isolated from Pig Wastewater.</title>
        <authorList>
            <person name="Zou H."/>
            <person name="Zhou Z."/>
            <person name="Xia H."/>
            <person name="Zhao Q."/>
            <person name="Li X."/>
        </authorList>
    </citation>
    <scope>NUCLEOTIDE SEQUENCE</scope>
    <source>
        <strain evidence="2">2015oxa</strain>
    </source>
</reference>
<keyword evidence="1" id="KW-0812">Transmembrane</keyword>
<evidence type="ECO:0008006" key="3">
    <source>
        <dbReference type="Google" id="ProtNLM"/>
    </source>
</evidence>
<dbReference type="EMBL" id="SUNE01000004">
    <property type="protein sequence ID" value="MDG5899750.1"/>
    <property type="molecule type" value="Genomic_DNA"/>
</dbReference>
<dbReference type="Proteomes" id="UP001152518">
    <property type="component" value="Unassembled WGS sequence"/>
</dbReference>
<name>A0AAW6QW66_9GAMM</name>
<accession>A0AAW6QW66</accession>
<proteinExistence type="predicted"/>
<feature type="transmembrane region" description="Helical" evidence="1">
    <location>
        <begin position="12"/>
        <end position="31"/>
    </location>
</feature>
<keyword evidence="1" id="KW-1133">Transmembrane helix</keyword>
<evidence type="ECO:0000313" key="2">
    <source>
        <dbReference type="EMBL" id="MDG5899750.1"/>
    </source>
</evidence>
<keyword evidence="1" id="KW-0472">Membrane</keyword>
<gene>
    <name evidence="2" type="ORF">E2650_07550</name>
</gene>
<reference evidence="2" key="2">
    <citation type="submission" date="2019-04" db="EMBL/GenBank/DDBJ databases">
        <authorList>
            <person name="Zou H."/>
        </authorList>
    </citation>
    <scope>NUCLEOTIDE SEQUENCE</scope>
    <source>
        <strain evidence="2">2015oxa</strain>
    </source>
</reference>
<sequence>MRKLNIIFSRFIVNLSSISALSMGIVFPLLASTEPVSNFSHPQDIAAFAPQSSQAFSKISPETPIDGKNNPNSVYAFGSYLGTGVYRAAEQNATVVSIPLNFDFLKDDSSQTWLRLPLSFGFFDYLAKDITDGELPSSVGTMTITPGIEHHWQATANTRMEAYLDVGFGTNFETDANVAILASGVSTLYDFSLAGEDSVWVSRLKFAGYSERVGKLTDQFAVLQTGVDIGLSPRWQWLNIQMQPRLFAVGYWYFNELDFSQDTEDETIVSGSYEFGATLAFSKPLGGDLLGIDRIGISYRTGDGLNIWRLLFSFPI</sequence>